<evidence type="ECO:0000256" key="3">
    <source>
        <dbReference type="ARBA" id="ARBA00022448"/>
    </source>
</evidence>
<comment type="similarity">
    <text evidence="2 8">Belongs to the 4-toluene sulfonate uptake permease (TSUP) (TC 2.A.102) family.</text>
</comment>
<dbReference type="EMBL" id="OCMY01000003">
    <property type="protein sequence ID" value="SOD61250.1"/>
    <property type="molecule type" value="Genomic_DNA"/>
</dbReference>
<keyword evidence="4 8" id="KW-1003">Cell membrane</keyword>
<feature type="transmembrane region" description="Helical" evidence="8">
    <location>
        <begin position="94"/>
        <end position="114"/>
    </location>
</feature>
<evidence type="ECO:0000256" key="1">
    <source>
        <dbReference type="ARBA" id="ARBA00004651"/>
    </source>
</evidence>
<dbReference type="OrthoDB" id="119832at2"/>
<evidence type="ECO:0000313" key="10">
    <source>
        <dbReference type="Proteomes" id="UP000219271"/>
    </source>
</evidence>
<dbReference type="Proteomes" id="UP000219271">
    <property type="component" value="Unassembled WGS sequence"/>
</dbReference>
<keyword evidence="10" id="KW-1185">Reference proteome</keyword>
<evidence type="ECO:0000256" key="4">
    <source>
        <dbReference type="ARBA" id="ARBA00022475"/>
    </source>
</evidence>
<dbReference type="Pfam" id="PF01925">
    <property type="entry name" value="TauE"/>
    <property type="match status" value="1"/>
</dbReference>
<sequence length="243" mass="25228">MEIYICVALIAILAGVLSGIVGTGSSLLLLPLMVSAFGPKEAIPIMAIAAILGNIARMGAWWREIDWRATLVYTLPGVPAASVGAHVLLSLPSWTIDCALGIFFGIMIVLRRSLKNNCWSLSIKQLGLCGGLVGFLTGLVLSTGPVSVPIFTAYGLSGGAFIGTEAASALLLYTSKVSTFGFQGALSLHVALIGLFVGGGIMLGTLSSKALVQRLTATHFSFLTDGILMIAGAGFLYAALHEK</sequence>
<evidence type="ECO:0000256" key="6">
    <source>
        <dbReference type="ARBA" id="ARBA00022989"/>
    </source>
</evidence>
<name>A0A286DRF1_9GAMM</name>
<feature type="transmembrane region" description="Helical" evidence="8">
    <location>
        <begin position="42"/>
        <end position="62"/>
    </location>
</feature>
<feature type="transmembrane region" description="Helical" evidence="8">
    <location>
        <begin position="69"/>
        <end position="88"/>
    </location>
</feature>
<dbReference type="PANTHER" id="PTHR30269">
    <property type="entry name" value="TRANSMEMBRANE PROTEIN YFCA"/>
    <property type="match status" value="1"/>
</dbReference>
<keyword evidence="7 8" id="KW-0472">Membrane</keyword>
<dbReference type="PANTHER" id="PTHR30269:SF37">
    <property type="entry name" value="MEMBRANE TRANSPORTER PROTEIN"/>
    <property type="match status" value="1"/>
</dbReference>
<evidence type="ECO:0000313" key="9">
    <source>
        <dbReference type="EMBL" id="SOD61250.1"/>
    </source>
</evidence>
<accession>A0A286DRF1</accession>
<reference evidence="10" key="1">
    <citation type="submission" date="2017-09" db="EMBL/GenBank/DDBJ databases">
        <authorList>
            <person name="Varghese N."/>
            <person name="Submissions S."/>
        </authorList>
    </citation>
    <scope>NUCLEOTIDE SEQUENCE [LARGE SCALE GENOMIC DNA]</scope>
    <source>
        <strain evidence="10">JKS000234</strain>
    </source>
</reference>
<feature type="transmembrane region" description="Helical" evidence="8">
    <location>
        <begin position="150"/>
        <end position="173"/>
    </location>
</feature>
<gene>
    <name evidence="9" type="ORF">SAMN06273570_5048</name>
</gene>
<keyword evidence="6 8" id="KW-1133">Transmembrane helix</keyword>
<dbReference type="RefSeq" id="WP_097098456.1">
    <property type="nucleotide sequence ID" value="NZ_OCMY01000003.1"/>
</dbReference>
<feature type="transmembrane region" description="Helical" evidence="8">
    <location>
        <begin position="185"/>
        <end position="207"/>
    </location>
</feature>
<proteinExistence type="inferred from homology"/>
<dbReference type="GO" id="GO:0005886">
    <property type="term" value="C:plasma membrane"/>
    <property type="evidence" value="ECO:0007669"/>
    <property type="project" value="UniProtKB-SubCell"/>
</dbReference>
<feature type="transmembrane region" description="Helical" evidence="8">
    <location>
        <begin position="126"/>
        <end position="144"/>
    </location>
</feature>
<evidence type="ECO:0000256" key="2">
    <source>
        <dbReference type="ARBA" id="ARBA00009142"/>
    </source>
</evidence>
<evidence type="ECO:0000256" key="7">
    <source>
        <dbReference type="ARBA" id="ARBA00023136"/>
    </source>
</evidence>
<dbReference type="InterPro" id="IPR052017">
    <property type="entry name" value="TSUP"/>
</dbReference>
<keyword evidence="3" id="KW-0813">Transport</keyword>
<dbReference type="InterPro" id="IPR002781">
    <property type="entry name" value="TM_pro_TauE-like"/>
</dbReference>
<feature type="transmembrane region" description="Helical" evidence="8">
    <location>
        <begin position="219"/>
        <end position="240"/>
    </location>
</feature>
<dbReference type="AlphaFoldDB" id="A0A286DRF1"/>
<evidence type="ECO:0000256" key="8">
    <source>
        <dbReference type="RuleBase" id="RU363041"/>
    </source>
</evidence>
<organism evidence="9 10">
    <name type="scientific">Candidatus Pantoea floridensis</name>
    <dbReference type="NCBI Taxonomy" id="1938870"/>
    <lineage>
        <taxon>Bacteria</taxon>
        <taxon>Pseudomonadati</taxon>
        <taxon>Pseudomonadota</taxon>
        <taxon>Gammaproteobacteria</taxon>
        <taxon>Enterobacterales</taxon>
        <taxon>Erwiniaceae</taxon>
        <taxon>Pantoea</taxon>
    </lineage>
</organism>
<comment type="subcellular location">
    <subcellularLocation>
        <location evidence="1 8">Cell membrane</location>
        <topology evidence="1 8">Multi-pass membrane protein</topology>
    </subcellularLocation>
</comment>
<evidence type="ECO:0000256" key="5">
    <source>
        <dbReference type="ARBA" id="ARBA00022692"/>
    </source>
</evidence>
<keyword evidence="5 8" id="KW-0812">Transmembrane</keyword>
<protein>
    <recommendedName>
        <fullName evidence="8">Probable membrane transporter protein</fullName>
    </recommendedName>
</protein>